<sequence>MIGTGQRTAPASHDAASLKTRTWKPYPQPSESSARDDDDDTFHPSVLCVTSLSRQSGLPTRHHDPVPEKGTRVVQVQKVQSQEATRRTCNGKRGEIAVYP</sequence>
<gene>
    <name evidence="2" type="ORF">C0Q70_16640</name>
</gene>
<proteinExistence type="predicted"/>
<name>A0A2T7NQE7_POMCA</name>
<feature type="compositionally biased region" description="Polar residues" evidence="1">
    <location>
        <begin position="48"/>
        <end position="58"/>
    </location>
</feature>
<organism evidence="2 3">
    <name type="scientific">Pomacea canaliculata</name>
    <name type="common">Golden apple snail</name>
    <dbReference type="NCBI Taxonomy" id="400727"/>
    <lineage>
        <taxon>Eukaryota</taxon>
        <taxon>Metazoa</taxon>
        <taxon>Spiralia</taxon>
        <taxon>Lophotrochozoa</taxon>
        <taxon>Mollusca</taxon>
        <taxon>Gastropoda</taxon>
        <taxon>Caenogastropoda</taxon>
        <taxon>Architaenioglossa</taxon>
        <taxon>Ampullarioidea</taxon>
        <taxon>Ampullariidae</taxon>
        <taxon>Pomacea</taxon>
    </lineage>
</organism>
<evidence type="ECO:0000256" key="1">
    <source>
        <dbReference type="SAM" id="MobiDB-lite"/>
    </source>
</evidence>
<comment type="caution">
    <text evidence="2">The sequence shown here is derived from an EMBL/GenBank/DDBJ whole genome shotgun (WGS) entry which is preliminary data.</text>
</comment>
<evidence type="ECO:0000313" key="3">
    <source>
        <dbReference type="Proteomes" id="UP000245119"/>
    </source>
</evidence>
<evidence type="ECO:0000313" key="2">
    <source>
        <dbReference type="EMBL" id="PVD23372.1"/>
    </source>
</evidence>
<reference evidence="2 3" key="1">
    <citation type="submission" date="2018-04" db="EMBL/GenBank/DDBJ databases">
        <title>The genome of golden apple snail Pomacea canaliculata provides insight into stress tolerance and invasive adaptation.</title>
        <authorList>
            <person name="Liu C."/>
            <person name="Liu B."/>
            <person name="Ren Y."/>
            <person name="Zhang Y."/>
            <person name="Wang H."/>
            <person name="Li S."/>
            <person name="Jiang F."/>
            <person name="Yin L."/>
            <person name="Zhang G."/>
            <person name="Qian W."/>
            <person name="Fan W."/>
        </authorList>
    </citation>
    <scope>NUCLEOTIDE SEQUENCE [LARGE SCALE GENOMIC DNA]</scope>
    <source>
        <strain evidence="2">SZHN2017</strain>
        <tissue evidence="2">Muscle</tissue>
    </source>
</reference>
<feature type="compositionally biased region" description="Basic and acidic residues" evidence="1">
    <location>
        <begin position="61"/>
        <end position="71"/>
    </location>
</feature>
<keyword evidence="3" id="KW-1185">Reference proteome</keyword>
<protein>
    <submittedName>
        <fullName evidence="2">Uncharacterized protein</fullName>
    </submittedName>
</protein>
<dbReference type="AlphaFoldDB" id="A0A2T7NQE7"/>
<dbReference type="Proteomes" id="UP000245119">
    <property type="component" value="Linkage Group LG10"/>
</dbReference>
<accession>A0A2T7NQE7</accession>
<feature type="region of interest" description="Disordered" evidence="1">
    <location>
        <begin position="1"/>
        <end position="100"/>
    </location>
</feature>
<dbReference type="EMBL" id="PZQS01000010">
    <property type="protein sequence ID" value="PVD23372.1"/>
    <property type="molecule type" value="Genomic_DNA"/>
</dbReference>